<proteinExistence type="predicted"/>
<sequence length="87" mass="10606">MFYTYILIGVKCPKTYVGHTNDWERRLLKHNSGYGVFTKRYSPWKIIHKEEFLTEKESIKREKYFKSAAGRRWMKKNLFENARVAER</sequence>
<organism evidence="2 3">
    <name type="scientific">Candidatus Shapirobacteria bacterium CG11_big_fil_rev_8_21_14_0_20_40_12</name>
    <dbReference type="NCBI Taxonomy" id="1974889"/>
    <lineage>
        <taxon>Bacteria</taxon>
        <taxon>Candidatus Shapironibacteriota</taxon>
    </lineage>
</organism>
<dbReference type="InterPro" id="IPR000305">
    <property type="entry name" value="GIY-YIG_endonuc"/>
</dbReference>
<keyword evidence="2" id="KW-0540">Nuclease</keyword>
<reference evidence="2 3" key="1">
    <citation type="submission" date="2017-09" db="EMBL/GenBank/DDBJ databases">
        <title>Depth-based differentiation of microbial function through sediment-hosted aquifers and enrichment of novel symbionts in the deep terrestrial subsurface.</title>
        <authorList>
            <person name="Probst A.J."/>
            <person name="Ladd B."/>
            <person name="Jarett J.K."/>
            <person name="Geller-Mcgrath D.E."/>
            <person name="Sieber C.M."/>
            <person name="Emerson J.B."/>
            <person name="Anantharaman K."/>
            <person name="Thomas B.C."/>
            <person name="Malmstrom R."/>
            <person name="Stieglmeier M."/>
            <person name="Klingl A."/>
            <person name="Woyke T."/>
            <person name="Ryan C.M."/>
            <person name="Banfield J.F."/>
        </authorList>
    </citation>
    <scope>NUCLEOTIDE SEQUENCE [LARGE SCALE GENOMIC DNA]</scope>
    <source>
        <strain evidence="2">CG11_big_fil_rev_8_21_14_0_20_40_12</strain>
    </source>
</reference>
<dbReference type="SUPFAM" id="SSF82771">
    <property type="entry name" value="GIY-YIG endonuclease"/>
    <property type="match status" value="1"/>
</dbReference>
<keyword evidence="2" id="KW-0378">Hydrolase</keyword>
<comment type="caution">
    <text evidence="2">The sequence shown here is derived from an EMBL/GenBank/DDBJ whole genome shotgun (WGS) entry which is preliminary data.</text>
</comment>
<dbReference type="GO" id="GO:0004519">
    <property type="term" value="F:endonuclease activity"/>
    <property type="evidence" value="ECO:0007669"/>
    <property type="project" value="UniProtKB-KW"/>
</dbReference>
<accession>A0A2H0KF73</accession>
<dbReference type="PROSITE" id="PS50164">
    <property type="entry name" value="GIY_YIG"/>
    <property type="match status" value="1"/>
</dbReference>
<dbReference type="AlphaFoldDB" id="A0A2H0KF73"/>
<evidence type="ECO:0000313" key="2">
    <source>
        <dbReference type="EMBL" id="PIQ69875.1"/>
    </source>
</evidence>
<name>A0A2H0KF73_9BACT</name>
<dbReference type="InterPro" id="IPR035901">
    <property type="entry name" value="GIY-YIG_endonuc_sf"/>
</dbReference>
<dbReference type="Gene3D" id="3.40.1440.10">
    <property type="entry name" value="GIY-YIG endonuclease"/>
    <property type="match status" value="1"/>
</dbReference>
<evidence type="ECO:0000313" key="3">
    <source>
        <dbReference type="Proteomes" id="UP000231371"/>
    </source>
</evidence>
<dbReference type="Pfam" id="PF01541">
    <property type="entry name" value="GIY-YIG"/>
    <property type="match status" value="1"/>
</dbReference>
<evidence type="ECO:0000259" key="1">
    <source>
        <dbReference type="PROSITE" id="PS50164"/>
    </source>
</evidence>
<dbReference type="CDD" id="cd10449">
    <property type="entry name" value="GIY-YIG_SLX1_like"/>
    <property type="match status" value="1"/>
</dbReference>
<feature type="domain" description="GIY-YIG" evidence="1">
    <location>
        <begin position="1"/>
        <end position="78"/>
    </location>
</feature>
<dbReference type="EMBL" id="PCVI01000055">
    <property type="protein sequence ID" value="PIQ69875.1"/>
    <property type="molecule type" value="Genomic_DNA"/>
</dbReference>
<keyword evidence="2" id="KW-0255">Endonuclease</keyword>
<protein>
    <submittedName>
        <fullName evidence="2">Endonuclease</fullName>
    </submittedName>
</protein>
<gene>
    <name evidence="2" type="ORF">COV89_03510</name>
</gene>
<dbReference type="Proteomes" id="UP000231371">
    <property type="component" value="Unassembled WGS sequence"/>
</dbReference>